<dbReference type="PANTHER" id="PTHR12265:SF30">
    <property type="entry name" value="TRANSMEMBRANE PROTEIN 53"/>
    <property type="match status" value="1"/>
</dbReference>
<evidence type="ECO:0000256" key="1">
    <source>
        <dbReference type="ARBA" id="ARBA00004126"/>
    </source>
</evidence>
<dbReference type="PANTHER" id="PTHR12265">
    <property type="entry name" value="TRANSMEMBRANE PROTEIN 53"/>
    <property type="match status" value="1"/>
</dbReference>
<evidence type="ECO:0000256" key="2">
    <source>
        <dbReference type="ARBA" id="ARBA00022692"/>
    </source>
</evidence>
<dbReference type="Pfam" id="PF05705">
    <property type="entry name" value="DUF829"/>
    <property type="match status" value="1"/>
</dbReference>
<dbReference type="EMBL" id="WIGM01000539">
    <property type="protein sequence ID" value="KAF6822553.1"/>
    <property type="molecule type" value="Genomic_DNA"/>
</dbReference>
<name>A0A8H6K0Q4_9PEZI</name>
<dbReference type="Proteomes" id="UP000639643">
    <property type="component" value="Unassembled WGS sequence"/>
</dbReference>
<sequence>MTIITKNDEANDCAFTSLGNNIFLYEPAEPRAANDNSPGLVVLCTWLGGSTTRRVGKYVAGYRALFPHAKILLIRTVFADISLRSFASIRARLAPARDVIIESLQNGAEIMMHVFSHGGCNTAIQLADAVAEKAGGLMREGLRVGVFDCCPGDGSFANAYEAASLSLPESMAAPVRVVGKAVAYMGVAGITALQKSGWMASIEDMRQRLNEEDLFGKRARRLYLFSKGDRVVPERCVREHIREARGQGYDVGGVSFKRSEHCALVTEDAGRYWGAVKSCWAGEAMPEIGGESKL</sequence>
<dbReference type="InterPro" id="IPR008547">
    <property type="entry name" value="DUF829_TMEM53"/>
</dbReference>
<protein>
    <submittedName>
        <fullName evidence="7">Uncharacterized protein</fullName>
    </submittedName>
</protein>
<keyword evidence="8" id="KW-1185">Reference proteome</keyword>
<reference evidence="7" key="1">
    <citation type="journal article" date="2020" name="Phytopathology">
        <title>Genome Sequence Resources of Colletotrichum truncatum, C. plurivorum, C. musicola, and C. sojae: Four Species Pathogenic to Soybean (Glycine max).</title>
        <authorList>
            <person name="Rogerio F."/>
            <person name="Boufleur T.R."/>
            <person name="Ciampi-Guillardi M."/>
            <person name="Sukno S.A."/>
            <person name="Thon M.R."/>
            <person name="Massola Junior N.S."/>
            <person name="Baroncelli R."/>
        </authorList>
    </citation>
    <scope>NUCLEOTIDE SEQUENCE</scope>
    <source>
        <strain evidence="7">LFN0074</strain>
    </source>
</reference>
<dbReference type="AlphaFoldDB" id="A0A8H6K0Q4"/>
<evidence type="ECO:0000256" key="5">
    <source>
        <dbReference type="ARBA" id="ARBA00023242"/>
    </source>
</evidence>
<dbReference type="GO" id="GO:0031965">
    <property type="term" value="C:nuclear membrane"/>
    <property type="evidence" value="ECO:0007669"/>
    <property type="project" value="UniProtKB-SubCell"/>
</dbReference>
<comment type="subcellular location">
    <subcellularLocation>
        <location evidence="6">Endomembrane system</location>
        <topology evidence="6">Single-pass membrane protein</topology>
    </subcellularLocation>
    <subcellularLocation>
        <location evidence="1">Nucleus membrane</location>
    </subcellularLocation>
</comment>
<evidence type="ECO:0000313" key="7">
    <source>
        <dbReference type="EMBL" id="KAF6822553.1"/>
    </source>
</evidence>
<comment type="caution">
    <text evidence="7">The sequence shown here is derived from an EMBL/GenBank/DDBJ whole genome shotgun (WGS) entry which is preliminary data.</text>
</comment>
<evidence type="ECO:0000313" key="8">
    <source>
        <dbReference type="Proteomes" id="UP000639643"/>
    </source>
</evidence>
<keyword evidence="3" id="KW-1133">Transmembrane helix</keyword>
<dbReference type="OrthoDB" id="77878at2759"/>
<evidence type="ECO:0000256" key="6">
    <source>
        <dbReference type="ARBA" id="ARBA00037847"/>
    </source>
</evidence>
<evidence type="ECO:0000256" key="4">
    <source>
        <dbReference type="ARBA" id="ARBA00023136"/>
    </source>
</evidence>
<evidence type="ECO:0000256" key="3">
    <source>
        <dbReference type="ARBA" id="ARBA00022989"/>
    </source>
</evidence>
<accession>A0A8H6K0Q4</accession>
<keyword evidence="5" id="KW-0539">Nucleus</keyword>
<keyword evidence="2" id="KW-0812">Transmembrane</keyword>
<proteinExistence type="predicted"/>
<gene>
    <name evidence="7" type="ORF">CMUS01_11043</name>
</gene>
<keyword evidence="4" id="KW-0472">Membrane</keyword>
<organism evidence="7 8">
    <name type="scientific">Colletotrichum musicola</name>
    <dbReference type="NCBI Taxonomy" id="2175873"/>
    <lineage>
        <taxon>Eukaryota</taxon>
        <taxon>Fungi</taxon>
        <taxon>Dikarya</taxon>
        <taxon>Ascomycota</taxon>
        <taxon>Pezizomycotina</taxon>
        <taxon>Sordariomycetes</taxon>
        <taxon>Hypocreomycetidae</taxon>
        <taxon>Glomerellales</taxon>
        <taxon>Glomerellaceae</taxon>
        <taxon>Colletotrichum</taxon>
        <taxon>Colletotrichum orchidearum species complex</taxon>
    </lineage>
</organism>